<dbReference type="GO" id="GO:0003677">
    <property type="term" value="F:DNA binding"/>
    <property type="evidence" value="ECO:0007669"/>
    <property type="project" value="UniProtKB-KW"/>
</dbReference>
<dbReference type="Proteomes" id="UP000474630">
    <property type="component" value="Chromosome"/>
</dbReference>
<dbReference type="SUPFAM" id="SSF56349">
    <property type="entry name" value="DNA breaking-rejoining enzymes"/>
    <property type="match status" value="1"/>
</dbReference>
<proteinExistence type="inferred from homology"/>
<dbReference type="Gene3D" id="1.10.150.130">
    <property type="match status" value="1"/>
</dbReference>
<dbReference type="InterPro" id="IPR010998">
    <property type="entry name" value="Integrase_recombinase_N"/>
</dbReference>
<dbReference type="GO" id="GO:0006310">
    <property type="term" value="P:DNA recombination"/>
    <property type="evidence" value="ECO:0007669"/>
    <property type="project" value="UniProtKB-KW"/>
</dbReference>
<reference evidence="6 7" key="1">
    <citation type="submission" date="2020-02" db="EMBL/GenBank/DDBJ databases">
        <title>Genome sequencing for Draconibacterium sp. strain M1.</title>
        <authorList>
            <person name="Park S.-J."/>
        </authorList>
    </citation>
    <scope>NUCLEOTIDE SEQUENCE [LARGE SCALE GENOMIC DNA]</scope>
    <source>
        <strain evidence="6 7">M1</strain>
    </source>
</reference>
<dbReference type="AlphaFoldDB" id="A0A6C0RHB0"/>
<dbReference type="EMBL" id="CP048409">
    <property type="protein sequence ID" value="QIA09055.1"/>
    <property type="molecule type" value="Genomic_DNA"/>
</dbReference>
<dbReference type="PANTHER" id="PTHR30349:SF64">
    <property type="entry name" value="PROPHAGE INTEGRASE INTD-RELATED"/>
    <property type="match status" value="1"/>
</dbReference>
<feature type="region of interest" description="Disordered" evidence="4">
    <location>
        <begin position="404"/>
        <end position="426"/>
    </location>
</feature>
<keyword evidence="2" id="KW-0238">DNA-binding</keyword>
<evidence type="ECO:0000256" key="4">
    <source>
        <dbReference type="SAM" id="MobiDB-lite"/>
    </source>
</evidence>
<feature type="domain" description="Tyr recombinase" evidence="5">
    <location>
        <begin position="222"/>
        <end position="399"/>
    </location>
</feature>
<dbReference type="Pfam" id="PF00589">
    <property type="entry name" value="Phage_integrase"/>
    <property type="match status" value="1"/>
</dbReference>
<evidence type="ECO:0000259" key="5">
    <source>
        <dbReference type="PROSITE" id="PS51898"/>
    </source>
</evidence>
<organism evidence="6 7">
    <name type="scientific">Draconibacterium halophilum</name>
    <dbReference type="NCBI Taxonomy" id="2706887"/>
    <lineage>
        <taxon>Bacteria</taxon>
        <taxon>Pseudomonadati</taxon>
        <taxon>Bacteroidota</taxon>
        <taxon>Bacteroidia</taxon>
        <taxon>Marinilabiliales</taxon>
        <taxon>Prolixibacteraceae</taxon>
        <taxon>Draconibacterium</taxon>
    </lineage>
</organism>
<dbReference type="InterPro" id="IPR011010">
    <property type="entry name" value="DNA_brk_join_enz"/>
</dbReference>
<keyword evidence="3" id="KW-0233">DNA recombination</keyword>
<evidence type="ECO:0000313" key="7">
    <source>
        <dbReference type="Proteomes" id="UP000474630"/>
    </source>
</evidence>
<dbReference type="Pfam" id="PF13102">
    <property type="entry name" value="Phage_int_SAM_5"/>
    <property type="match status" value="1"/>
</dbReference>
<dbReference type="InterPro" id="IPR002104">
    <property type="entry name" value="Integrase_catalytic"/>
</dbReference>
<accession>A0A6C0RHB0</accession>
<gene>
    <name evidence="6" type="ORF">G0Q07_15625</name>
</gene>
<dbReference type="InterPro" id="IPR025269">
    <property type="entry name" value="SAM-like_dom"/>
</dbReference>
<dbReference type="CDD" id="cd01185">
    <property type="entry name" value="INTN1_C_like"/>
    <property type="match status" value="1"/>
</dbReference>
<evidence type="ECO:0000256" key="2">
    <source>
        <dbReference type="ARBA" id="ARBA00023125"/>
    </source>
</evidence>
<dbReference type="InterPro" id="IPR050090">
    <property type="entry name" value="Tyrosine_recombinase_XerCD"/>
</dbReference>
<dbReference type="RefSeq" id="WP_163347884.1">
    <property type="nucleotide sequence ID" value="NZ_CP048409.1"/>
</dbReference>
<evidence type="ECO:0000313" key="6">
    <source>
        <dbReference type="EMBL" id="QIA09055.1"/>
    </source>
</evidence>
<keyword evidence="7" id="KW-1185">Reference proteome</keyword>
<dbReference type="InterPro" id="IPR013762">
    <property type="entry name" value="Integrase-like_cat_sf"/>
</dbReference>
<dbReference type="PANTHER" id="PTHR30349">
    <property type="entry name" value="PHAGE INTEGRASE-RELATED"/>
    <property type="match status" value="1"/>
</dbReference>
<dbReference type="InterPro" id="IPR035386">
    <property type="entry name" value="Arm-DNA-bind_5"/>
</dbReference>
<dbReference type="PROSITE" id="PS51898">
    <property type="entry name" value="TYR_RECOMBINASE"/>
    <property type="match status" value="1"/>
</dbReference>
<comment type="similarity">
    <text evidence="1">Belongs to the 'phage' integrase family.</text>
</comment>
<evidence type="ECO:0000256" key="1">
    <source>
        <dbReference type="ARBA" id="ARBA00008857"/>
    </source>
</evidence>
<dbReference type="KEGG" id="drc:G0Q07_15625"/>
<name>A0A6C0RHB0_9BACT</name>
<protein>
    <submittedName>
        <fullName evidence="6">Site-specific integrase</fullName>
    </submittedName>
</protein>
<dbReference type="Pfam" id="PF17293">
    <property type="entry name" value="Arm-DNA-bind_5"/>
    <property type="match status" value="1"/>
</dbReference>
<dbReference type="Gene3D" id="1.10.443.10">
    <property type="entry name" value="Intergrase catalytic core"/>
    <property type="match status" value="1"/>
</dbReference>
<evidence type="ECO:0000256" key="3">
    <source>
        <dbReference type="ARBA" id="ARBA00023172"/>
    </source>
</evidence>
<dbReference type="GO" id="GO:0015074">
    <property type="term" value="P:DNA integration"/>
    <property type="evidence" value="ECO:0007669"/>
    <property type="project" value="InterPro"/>
</dbReference>
<sequence>MKTKSTFGIHFVLKRAKTRNGTAPIYARITVDCNRCEISVKKRIPVTNWNKGQGMAKGKSPEIARLNSYLEQIRSQLTGYYQELVVEKALITPDAIRDKFYGIEETGKTLKELIEYHNDSMDLNLKWGTLKNYHTTAKYIELFLQKKMNREDILLSELNYRFITDFEFYLRKHKPTDHQRPMGNNAVMKHLERLRKMVSMAVRMEWLDKDPFAAYKLHFKKVEREFLTETELAAIEKKKFKMERLNYVRDLFVFACYTGLSYIDVANLAPNNIRKGINGMSWIITQREKTSTPVRIPILKQAQLLIDQYKDHPRSENKGTVFPNISNQKLNSYLKEIADLCEIDKNLTFHIARHTFATTVTLTNGVPIESVSKMLGHTNLKTTQIYAKVVEKKIATDMEALQEKLGNKSKKESSTELEKGKVKQLS</sequence>